<organism evidence="2 3">
    <name type="scientific">[Clostridium] fimetarium</name>
    <dbReference type="NCBI Taxonomy" id="99656"/>
    <lineage>
        <taxon>Bacteria</taxon>
        <taxon>Bacillati</taxon>
        <taxon>Bacillota</taxon>
        <taxon>Clostridia</taxon>
        <taxon>Lachnospirales</taxon>
        <taxon>Lachnospiraceae</taxon>
    </lineage>
</organism>
<feature type="transmembrane region" description="Helical" evidence="1">
    <location>
        <begin position="49"/>
        <end position="70"/>
    </location>
</feature>
<accession>A0A1I0RAV0</accession>
<evidence type="ECO:0000313" key="2">
    <source>
        <dbReference type="EMBL" id="SEW37957.1"/>
    </source>
</evidence>
<evidence type="ECO:0000256" key="1">
    <source>
        <dbReference type="SAM" id="Phobius"/>
    </source>
</evidence>
<reference evidence="2 3" key="1">
    <citation type="submission" date="2016-10" db="EMBL/GenBank/DDBJ databases">
        <authorList>
            <person name="de Groot N.N."/>
        </authorList>
    </citation>
    <scope>NUCLEOTIDE SEQUENCE [LARGE SCALE GENOMIC DNA]</scope>
    <source>
        <strain evidence="2 3">DSM 9179</strain>
    </source>
</reference>
<name>A0A1I0RAV0_9FIRM</name>
<feature type="transmembrane region" description="Helical" evidence="1">
    <location>
        <begin position="14"/>
        <end position="37"/>
    </location>
</feature>
<gene>
    <name evidence="2" type="ORF">SAMN05421659_11397</name>
</gene>
<protein>
    <submittedName>
        <fullName evidence="2">Uncharacterized protein</fullName>
    </submittedName>
</protein>
<evidence type="ECO:0000313" key="3">
    <source>
        <dbReference type="Proteomes" id="UP000199701"/>
    </source>
</evidence>
<keyword evidence="3" id="KW-1185">Reference proteome</keyword>
<keyword evidence="1" id="KW-0472">Membrane</keyword>
<dbReference type="RefSeq" id="WP_092455768.1">
    <property type="nucleotide sequence ID" value="NZ_FOJI01000013.1"/>
</dbReference>
<dbReference type="AlphaFoldDB" id="A0A1I0RAV0"/>
<proteinExistence type="predicted"/>
<sequence>MEQSNKRKIKDHKLCVFINLILILFSTNISNSIAYGFNYDATDVDCIRYQIALVITCIIISINSCIYLFIYTKTDKKS</sequence>
<dbReference type="Proteomes" id="UP000199701">
    <property type="component" value="Unassembled WGS sequence"/>
</dbReference>
<dbReference type="EMBL" id="FOJI01000013">
    <property type="protein sequence ID" value="SEW37957.1"/>
    <property type="molecule type" value="Genomic_DNA"/>
</dbReference>
<keyword evidence="1" id="KW-0812">Transmembrane</keyword>
<keyword evidence="1" id="KW-1133">Transmembrane helix</keyword>